<dbReference type="EMBL" id="AP024448">
    <property type="protein sequence ID" value="BCS27048.1"/>
    <property type="molecule type" value="Genomic_DNA"/>
</dbReference>
<dbReference type="GO" id="GO:0051015">
    <property type="term" value="F:actin filament binding"/>
    <property type="evidence" value="ECO:0007669"/>
    <property type="project" value="TreeGrafter"/>
</dbReference>
<dbReference type="InterPro" id="IPR051702">
    <property type="entry name" value="SH3_domain_YSC84-like"/>
</dbReference>
<feature type="region of interest" description="Disordered" evidence="1">
    <location>
        <begin position="255"/>
        <end position="357"/>
    </location>
</feature>
<dbReference type="PANTHER" id="PTHR15629:SF2">
    <property type="entry name" value="SH3 DOMAIN-CONTAINING YSC84-LIKE PROTEIN 1"/>
    <property type="match status" value="1"/>
</dbReference>
<sequence length="357" mass="36245">MPKGMHNPLPASLGSECKKATQILDSFVNGSWRGSPGRELPEHVLREAKGIAVLTVTKAGFLGSGRFGSGVLIARLPDEPEPEHEHGPNCTEDGTTTATPGGNWGRWSPPSAIGIFGFGFGGQVGFELTDFVFIFNSASSLSTFSKSGSLTLSGNFSIAFGPVGRSAEIAGGFSGAGVGKMVSFAKTKGLFGGVSIESGVLVERRGANRRFYGGKVKTAEILGGRVVLANEEREGDGVRELMTALGKVFDVSSARTGEEVGPESESGTATSRAVPAPAVPAPAAPAPAPAVEAAELPAELPAEPSVPAAPPAAEPVPAPRPLLGPASAQQNTADADGALDGEVQVQAHQGQPVSASG</sequence>
<dbReference type="OrthoDB" id="10255128at2759"/>
<dbReference type="RefSeq" id="XP_041559242.1">
    <property type="nucleotide sequence ID" value="XM_041706902.1"/>
</dbReference>
<proteinExistence type="predicted"/>
<dbReference type="GO" id="GO:0035091">
    <property type="term" value="F:phosphatidylinositol binding"/>
    <property type="evidence" value="ECO:0007669"/>
    <property type="project" value="TreeGrafter"/>
</dbReference>
<dbReference type="GO" id="GO:0030479">
    <property type="term" value="C:actin cortical patch"/>
    <property type="evidence" value="ECO:0007669"/>
    <property type="project" value="TreeGrafter"/>
</dbReference>
<reference evidence="3" key="1">
    <citation type="submission" date="2021-01" db="EMBL/GenBank/DDBJ databases">
        <authorList>
            <consortium name="Aspergillus puulaauensis MK2 genome sequencing consortium"/>
            <person name="Kazuki M."/>
            <person name="Futagami T."/>
        </authorList>
    </citation>
    <scope>NUCLEOTIDE SEQUENCE</scope>
    <source>
        <strain evidence="3">MK2</strain>
    </source>
</reference>
<reference evidence="3" key="2">
    <citation type="submission" date="2021-02" db="EMBL/GenBank/DDBJ databases">
        <title>Aspergillus puulaauensis MK2 genome sequence.</title>
        <authorList>
            <person name="Futagami T."/>
            <person name="Mori K."/>
            <person name="Kadooka C."/>
            <person name="Tanaka T."/>
        </authorList>
    </citation>
    <scope>NUCLEOTIDE SEQUENCE</scope>
    <source>
        <strain evidence="3">MK2</strain>
    </source>
</reference>
<feature type="compositionally biased region" description="Pro residues" evidence="1">
    <location>
        <begin position="307"/>
        <end position="322"/>
    </location>
</feature>
<evidence type="ECO:0000313" key="3">
    <source>
        <dbReference type="EMBL" id="BCS27048.1"/>
    </source>
</evidence>
<name>A0A7R7XU67_9EURO</name>
<dbReference type="GO" id="GO:0051017">
    <property type="term" value="P:actin filament bundle assembly"/>
    <property type="evidence" value="ECO:0007669"/>
    <property type="project" value="TreeGrafter"/>
</dbReference>
<dbReference type="GeneID" id="64977053"/>
<evidence type="ECO:0000313" key="4">
    <source>
        <dbReference type="Proteomes" id="UP000654913"/>
    </source>
</evidence>
<gene>
    <name evidence="3" type="ORF">APUU_60096A</name>
</gene>
<dbReference type="InterPro" id="IPR007461">
    <property type="entry name" value="Ysc84_actin-binding"/>
</dbReference>
<dbReference type="Proteomes" id="UP000654913">
    <property type="component" value="Chromosome 6"/>
</dbReference>
<accession>A0A7R7XU67</accession>
<organism evidence="3 4">
    <name type="scientific">Aspergillus puulaauensis</name>
    <dbReference type="NCBI Taxonomy" id="1220207"/>
    <lineage>
        <taxon>Eukaryota</taxon>
        <taxon>Fungi</taxon>
        <taxon>Dikarya</taxon>
        <taxon>Ascomycota</taxon>
        <taxon>Pezizomycotina</taxon>
        <taxon>Eurotiomycetes</taxon>
        <taxon>Eurotiomycetidae</taxon>
        <taxon>Eurotiales</taxon>
        <taxon>Aspergillaceae</taxon>
        <taxon>Aspergillus</taxon>
    </lineage>
</organism>
<dbReference type="KEGG" id="apuu:APUU_60096A"/>
<dbReference type="AlphaFoldDB" id="A0A7R7XU67"/>
<protein>
    <recommendedName>
        <fullName evidence="2">Ysc84 actin-binding domain-containing protein</fullName>
    </recommendedName>
</protein>
<evidence type="ECO:0000256" key="1">
    <source>
        <dbReference type="SAM" id="MobiDB-lite"/>
    </source>
</evidence>
<dbReference type="PANTHER" id="PTHR15629">
    <property type="entry name" value="SH3YL1 PROTEIN"/>
    <property type="match status" value="1"/>
</dbReference>
<feature type="region of interest" description="Disordered" evidence="1">
    <location>
        <begin position="78"/>
        <end position="102"/>
    </location>
</feature>
<evidence type="ECO:0000259" key="2">
    <source>
        <dbReference type="Pfam" id="PF04366"/>
    </source>
</evidence>
<feature type="compositionally biased region" description="Low complexity" evidence="1">
    <location>
        <begin position="289"/>
        <end position="306"/>
    </location>
</feature>
<feature type="compositionally biased region" description="Pro residues" evidence="1">
    <location>
        <begin position="277"/>
        <end position="288"/>
    </location>
</feature>
<feature type="compositionally biased region" description="Polar residues" evidence="1">
    <location>
        <begin position="346"/>
        <end position="357"/>
    </location>
</feature>
<keyword evidence="4" id="KW-1185">Reference proteome</keyword>
<feature type="domain" description="Ysc84 actin-binding" evidence="2">
    <location>
        <begin position="117"/>
        <end position="246"/>
    </location>
</feature>
<dbReference type="Pfam" id="PF04366">
    <property type="entry name" value="Ysc84"/>
    <property type="match status" value="1"/>
</dbReference>
<dbReference type="GO" id="GO:0051666">
    <property type="term" value="P:actin cortical patch localization"/>
    <property type="evidence" value="ECO:0007669"/>
    <property type="project" value="TreeGrafter"/>
</dbReference>